<organism evidence="1 2">
    <name type="scientific">Lipomyces kononenkoae</name>
    <name type="common">Yeast</name>
    <dbReference type="NCBI Taxonomy" id="34357"/>
    <lineage>
        <taxon>Eukaryota</taxon>
        <taxon>Fungi</taxon>
        <taxon>Dikarya</taxon>
        <taxon>Ascomycota</taxon>
        <taxon>Saccharomycotina</taxon>
        <taxon>Lipomycetes</taxon>
        <taxon>Lipomycetales</taxon>
        <taxon>Lipomycetaceae</taxon>
        <taxon>Lipomyces</taxon>
    </lineage>
</organism>
<reference evidence="2" key="1">
    <citation type="journal article" date="2024" name="Front. Bioeng. Biotechnol.">
        <title>Genome-scale model development and genomic sequencing of the oleaginous clade Lipomyces.</title>
        <authorList>
            <person name="Czajka J.J."/>
            <person name="Han Y."/>
            <person name="Kim J."/>
            <person name="Mondo S.J."/>
            <person name="Hofstad B.A."/>
            <person name="Robles A."/>
            <person name="Haridas S."/>
            <person name="Riley R."/>
            <person name="LaButti K."/>
            <person name="Pangilinan J."/>
            <person name="Andreopoulos W."/>
            <person name="Lipzen A."/>
            <person name="Yan J."/>
            <person name="Wang M."/>
            <person name="Ng V."/>
            <person name="Grigoriev I.V."/>
            <person name="Spatafora J.W."/>
            <person name="Magnuson J.K."/>
            <person name="Baker S.E."/>
            <person name="Pomraning K.R."/>
        </authorList>
    </citation>
    <scope>NUCLEOTIDE SEQUENCE [LARGE SCALE GENOMIC DNA]</scope>
    <source>
        <strain evidence="2">CBS 7786</strain>
    </source>
</reference>
<evidence type="ECO:0000313" key="2">
    <source>
        <dbReference type="Proteomes" id="UP001433508"/>
    </source>
</evidence>
<proteinExistence type="predicted"/>
<accession>A0ACC3T3J2</accession>
<dbReference type="Proteomes" id="UP001433508">
    <property type="component" value="Unassembled WGS sequence"/>
</dbReference>
<gene>
    <name evidence="1" type="ORF">V1525DRAFT_403339</name>
</gene>
<protein>
    <submittedName>
        <fullName evidence="1">Sfi1 spindle body protein-domain-containing protein</fullName>
    </submittedName>
</protein>
<keyword evidence="2" id="KW-1185">Reference proteome</keyword>
<sequence length="866" mass="102020">MLSGRGEDDKGDLDDDNSDDPSFTRVLPPHISNFHREFSQIIDQLSPDDQAALRPVLEKHHDVDVQYSISDINILRSIVQLALRSREHTDGNSFITIFKCYETVLHRRRIDTSKDTFYFKLLVKLCRSDGSTWAEKFNNLIREINASLVSRKRPELNARYKAFLLDLLRRKLQYWRVKAHDRQDRSVALDRAAIKYDNATLASQAFQVWRTKLRVFNAREDALLAFINHNQAKSYFDQWRQYTIRLCASRESAANTFRKRAIFRKWHTKAKKLMLLDARAGHFEHARHATILRQRMRSWAHRMYFRGAQQLYDQNLAKKYLSTWVFALTDIENLAERADRFRREKSLRTVLMSWTQAATQVSGLGDLAAVFERRVLLRRTWLRWTRQLHYANATHELDIVRDLSCVAHALRTWRARAVMAIQADVLYERSLIFRHVNRMRQELRLRIITGIFEKRTKLNVLCTWVLHERAALLSRVNNHKLVARAFTGWKTAAVRRVDHDCKVVKKIYGETNYRVASSALKTWRAKLKAVRDYESTARHHDDVLLKQMVLTRLVSNLQRLKQLESQAMRFGRLNTCKSFLTRWRGHLRLKRDQRLEAVLKDLLSRKRVHMCQTILETWVQRTTEKLDLAILADEFFEESSTKLMLSVLQMWRNRILELAELESAALKFNKSRMISSQFRKWHARKVAYDEIQQRAEAVYDINSLLRAQSVLRRWNMTALQIGILIAKADVFAEKWRNTRTRKIFAHWVDSARDSRRRRRSRRRQHEIDDDNDDEDEIDGDESDSGTITAAGAAVTRSDDSLTYTPTRRRSSARVAFSGLTTRIDVTTPSVERWARLRNSPMYEGRRKLFVTPLTRKENRQDVGRTV</sequence>
<comment type="caution">
    <text evidence="1">The sequence shown here is derived from an EMBL/GenBank/DDBJ whole genome shotgun (WGS) entry which is preliminary data.</text>
</comment>
<name>A0ACC3T3J2_LIPKO</name>
<evidence type="ECO:0000313" key="1">
    <source>
        <dbReference type="EMBL" id="KAK9237637.1"/>
    </source>
</evidence>
<dbReference type="EMBL" id="MU971366">
    <property type="protein sequence ID" value="KAK9237637.1"/>
    <property type="molecule type" value="Genomic_DNA"/>
</dbReference>